<evidence type="ECO:0000256" key="2">
    <source>
        <dbReference type="ARBA" id="ARBA00004496"/>
    </source>
</evidence>
<keyword evidence="7" id="KW-0808">Transferase</keyword>
<dbReference type="Proteomes" id="UP000006310">
    <property type="component" value="Chromosome 3"/>
</dbReference>
<dbReference type="STRING" id="1071383.J7R4A7"/>
<dbReference type="KEGG" id="kng:KNAG_0C05820"/>
<evidence type="ECO:0000256" key="6">
    <source>
        <dbReference type="ARBA" id="ARBA00022490"/>
    </source>
</evidence>
<dbReference type="InterPro" id="IPR016181">
    <property type="entry name" value="Acyl_CoA_acyltransferase"/>
</dbReference>
<organism evidence="13 14">
    <name type="scientific">Huiozyma naganishii (strain ATCC MYA-139 / BCRC 22969 / CBS 8797 / KCTC 17520 / NBRC 10181 / NCYC 3082 / Yp74L-3)</name>
    <name type="common">Yeast</name>
    <name type="synonym">Kazachstania naganishii</name>
    <dbReference type="NCBI Taxonomy" id="1071383"/>
    <lineage>
        <taxon>Eukaryota</taxon>
        <taxon>Fungi</taxon>
        <taxon>Dikarya</taxon>
        <taxon>Ascomycota</taxon>
        <taxon>Saccharomycotina</taxon>
        <taxon>Saccharomycetes</taxon>
        <taxon>Saccharomycetales</taxon>
        <taxon>Saccharomycetaceae</taxon>
        <taxon>Huiozyma</taxon>
    </lineage>
</organism>
<dbReference type="HOGENOM" id="CLU_087674_0_0_1"/>
<keyword evidence="6" id="KW-0963">Cytoplasm</keyword>
<reference evidence="14" key="2">
    <citation type="submission" date="2012-08" db="EMBL/GenBank/DDBJ databases">
        <title>Genome sequence of Kazachstania naganishii.</title>
        <authorList>
            <person name="Gordon J.L."/>
            <person name="Armisen D."/>
            <person name="Proux-Wera E."/>
            <person name="OhEigeartaigh S.S."/>
            <person name="Byrne K.P."/>
            <person name="Wolfe K.H."/>
        </authorList>
    </citation>
    <scope>NUCLEOTIDE SEQUENCE [LARGE SCALE GENOMIC DNA]</scope>
    <source>
        <strain evidence="14">ATCC MYA-139 / BCRC 22969 / CBS 8797 / CCRC 22969 / KCTC 17520 / NBRC 10181 / NCYC 3082</strain>
    </source>
</reference>
<dbReference type="InterPro" id="IPR000182">
    <property type="entry name" value="GNAT_dom"/>
</dbReference>
<evidence type="ECO:0000313" key="14">
    <source>
        <dbReference type="Proteomes" id="UP000006310"/>
    </source>
</evidence>
<keyword evidence="14" id="KW-1185">Reference proteome</keyword>
<evidence type="ECO:0000256" key="9">
    <source>
        <dbReference type="ARBA" id="ARBA00023315"/>
    </source>
</evidence>
<evidence type="ECO:0000256" key="11">
    <source>
        <dbReference type="ARBA" id="ARBA00049524"/>
    </source>
</evidence>
<proteinExistence type="inferred from homology"/>
<evidence type="ECO:0000256" key="4">
    <source>
        <dbReference type="ARBA" id="ARBA00012950"/>
    </source>
</evidence>
<comment type="catalytic activity">
    <reaction evidence="11">
        <text>N-terminal L-seryl-[histone H4] + acetyl-CoA = N-terminal N(alpha)-acetyl-L-seryl-[histone H4] + CoA + H(+)</text>
        <dbReference type="Rhea" id="RHEA:50596"/>
        <dbReference type="Rhea" id="RHEA-COMP:12740"/>
        <dbReference type="Rhea" id="RHEA-COMP:12743"/>
        <dbReference type="ChEBI" id="CHEBI:15378"/>
        <dbReference type="ChEBI" id="CHEBI:57287"/>
        <dbReference type="ChEBI" id="CHEBI:57288"/>
        <dbReference type="ChEBI" id="CHEBI:64738"/>
        <dbReference type="ChEBI" id="CHEBI:83690"/>
        <dbReference type="EC" id="2.3.1.257"/>
    </reaction>
</comment>
<dbReference type="OrthoDB" id="424551at2759"/>
<dbReference type="Gene3D" id="3.40.630.30">
    <property type="match status" value="1"/>
</dbReference>
<dbReference type="PANTHER" id="PTHR20531">
    <property type="entry name" value="N-ALPHA-ACETYLTRANSFERASE 40"/>
    <property type="match status" value="1"/>
</dbReference>
<dbReference type="InterPro" id="IPR039949">
    <property type="entry name" value="NAA40"/>
</dbReference>
<keyword evidence="9" id="KW-0012">Acyltransferase</keyword>
<evidence type="ECO:0000256" key="5">
    <source>
        <dbReference type="ARBA" id="ARBA00015043"/>
    </source>
</evidence>
<reference evidence="13 14" key="1">
    <citation type="journal article" date="2011" name="Proc. Natl. Acad. Sci. U.S.A.">
        <title>Evolutionary erosion of yeast sex chromosomes by mating-type switching accidents.</title>
        <authorList>
            <person name="Gordon J.L."/>
            <person name="Armisen D."/>
            <person name="Proux-Wera E."/>
            <person name="Oheigeartaigh S.S."/>
            <person name="Byrne K.P."/>
            <person name="Wolfe K.H."/>
        </authorList>
    </citation>
    <scope>NUCLEOTIDE SEQUENCE [LARGE SCALE GENOMIC DNA]</scope>
    <source>
        <strain evidence="14">ATCC MYA-139 / BCRC 22969 / CBS 8797 / CCRC 22969 / KCTC 17520 / NBRC 10181 / NCYC 3082</strain>
    </source>
</reference>
<evidence type="ECO:0000313" key="13">
    <source>
        <dbReference type="EMBL" id="CCK69680.1"/>
    </source>
</evidence>
<sequence length="271" mass="31059">MDENDLTLFLQTVDRQFPTVIGCDLNGTAVSLKRRIHYIEGVGDDDDESHNKIMSYPGGLPPLPPTTDDNPTAKEDNTCERCLRIFLEILDNNLGPVYARLSRKIYGNSKHWRENKWLEMLSAQLVYVSYWVSDSEPVLYTSFMLTEENGISSIESTDRVVYLYEIQLIEAIRRQKLGQAIVSYLTECALESPEVAAVALTVFSDNEKALKFYERLNFTYTIDSPRDEVTEKPRRRTAARTALDPARDSDVKVTIKKPTYYLLYLEVVNHV</sequence>
<comment type="subcellular location">
    <subcellularLocation>
        <location evidence="2">Cytoplasm</location>
    </subcellularLocation>
    <subcellularLocation>
        <location evidence="1">Nucleus</location>
    </subcellularLocation>
</comment>
<dbReference type="OMA" id="IYLYEIQ"/>
<gene>
    <name evidence="13" type="primary">KNAG0C05820</name>
    <name evidence="13" type="ordered locus">KNAG_0C05820</name>
</gene>
<dbReference type="GeneID" id="34525360"/>
<dbReference type="SUPFAM" id="SSF55729">
    <property type="entry name" value="Acyl-CoA N-acyltransferases (Nat)"/>
    <property type="match status" value="1"/>
</dbReference>
<dbReference type="PANTHER" id="PTHR20531:SF1">
    <property type="entry name" value="N-ALPHA-ACETYLTRANSFERASE 40"/>
    <property type="match status" value="1"/>
</dbReference>
<comment type="similarity">
    <text evidence="3">Belongs to the acetyltransferase family. NAA40 subfamily.</text>
</comment>
<comment type="catalytic activity">
    <reaction evidence="10">
        <text>N-terminal L-seryl-[histone H2A] + acetyl-CoA = N-terminal N(alpha)-acetyl-L-seryl-[histone H2A] + CoA + H(+)</text>
        <dbReference type="Rhea" id="RHEA:50600"/>
        <dbReference type="Rhea" id="RHEA-COMP:12742"/>
        <dbReference type="Rhea" id="RHEA-COMP:12744"/>
        <dbReference type="ChEBI" id="CHEBI:15378"/>
        <dbReference type="ChEBI" id="CHEBI:57287"/>
        <dbReference type="ChEBI" id="CHEBI:57288"/>
        <dbReference type="ChEBI" id="CHEBI:64738"/>
        <dbReference type="ChEBI" id="CHEBI:83690"/>
        <dbReference type="EC" id="2.3.1.257"/>
    </reaction>
</comment>
<evidence type="ECO:0000256" key="10">
    <source>
        <dbReference type="ARBA" id="ARBA00047821"/>
    </source>
</evidence>
<keyword evidence="8" id="KW-0539">Nucleus</keyword>
<dbReference type="RefSeq" id="XP_022463926.1">
    <property type="nucleotide sequence ID" value="XM_022607317.1"/>
</dbReference>
<dbReference type="GO" id="GO:0005634">
    <property type="term" value="C:nucleus"/>
    <property type="evidence" value="ECO:0007669"/>
    <property type="project" value="UniProtKB-SubCell"/>
</dbReference>
<dbReference type="AlphaFoldDB" id="J7R4A7"/>
<evidence type="ECO:0000256" key="8">
    <source>
        <dbReference type="ARBA" id="ARBA00023242"/>
    </source>
</evidence>
<dbReference type="GO" id="GO:0005737">
    <property type="term" value="C:cytoplasm"/>
    <property type="evidence" value="ECO:0007669"/>
    <property type="project" value="UniProtKB-SubCell"/>
</dbReference>
<evidence type="ECO:0000256" key="7">
    <source>
        <dbReference type="ARBA" id="ARBA00022679"/>
    </source>
</evidence>
<name>J7R4A7_HUIN7</name>
<evidence type="ECO:0000256" key="3">
    <source>
        <dbReference type="ARBA" id="ARBA00008870"/>
    </source>
</evidence>
<dbReference type="eggNOG" id="KOG2488">
    <property type="taxonomic scope" value="Eukaryota"/>
</dbReference>
<accession>J7R4A7</accession>
<dbReference type="EC" id="2.3.1.257" evidence="4"/>
<feature type="domain" description="N-acetyltransferase" evidence="12">
    <location>
        <begin position="125"/>
        <end position="218"/>
    </location>
</feature>
<dbReference type="GO" id="GO:0010485">
    <property type="term" value="F:histone H4 acetyltransferase activity"/>
    <property type="evidence" value="ECO:0007669"/>
    <property type="project" value="InterPro"/>
</dbReference>
<evidence type="ECO:0000256" key="1">
    <source>
        <dbReference type="ARBA" id="ARBA00004123"/>
    </source>
</evidence>
<dbReference type="EMBL" id="HE978316">
    <property type="protein sequence ID" value="CCK69680.1"/>
    <property type="molecule type" value="Genomic_DNA"/>
</dbReference>
<evidence type="ECO:0000259" key="12">
    <source>
        <dbReference type="Pfam" id="PF00583"/>
    </source>
</evidence>
<protein>
    <recommendedName>
        <fullName evidence="5">N-alpha-acetyltransferase 40</fullName>
        <ecNumber evidence="4">2.3.1.257</ecNumber>
    </recommendedName>
</protein>
<dbReference type="GO" id="GO:0043998">
    <property type="term" value="F:histone H2A acetyltransferase activity"/>
    <property type="evidence" value="ECO:0007669"/>
    <property type="project" value="InterPro"/>
</dbReference>
<dbReference type="GO" id="GO:1990189">
    <property type="term" value="F:protein N-terminal-serine acetyltransferase activity"/>
    <property type="evidence" value="ECO:0007669"/>
    <property type="project" value="UniProtKB-EC"/>
</dbReference>
<dbReference type="Pfam" id="PF00583">
    <property type="entry name" value="Acetyltransf_1"/>
    <property type="match status" value="1"/>
</dbReference>